<evidence type="ECO:0000313" key="3">
    <source>
        <dbReference type="Proteomes" id="UP000319160"/>
    </source>
</evidence>
<dbReference type="Proteomes" id="UP000319160">
    <property type="component" value="Unassembled WGS sequence"/>
</dbReference>
<proteinExistence type="predicted"/>
<feature type="compositionally biased region" description="Basic residues" evidence="1">
    <location>
        <begin position="30"/>
        <end position="40"/>
    </location>
</feature>
<sequence>MSSSGRTPLPEWRSRLAVFNEEFEASMNASKRKPPLRKRPRPVEDEDIDHDQVPAVASADGVVRNAVQAYSRAALSSRAVGVVVTLFTTILHDLKREDEAMHCISRRDRDE</sequence>
<dbReference type="AlphaFoldDB" id="A0A553HV17"/>
<dbReference type="EMBL" id="VFLP01000042">
    <property type="protein sequence ID" value="TRX91796.1"/>
    <property type="molecule type" value="Genomic_DNA"/>
</dbReference>
<evidence type="ECO:0000313" key="2">
    <source>
        <dbReference type="EMBL" id="TRX91796.1"/>
    </source>
</evidence>
<comment type="caution">
    <text evidence="2">The sequence shown here is derived from an EMBL/GenBank/DDBJ whole genome shotgun (WGS) entry which is preliminary data.</text>
</comment>
<evidence type="ECO:0000256" key="1">
    <source>
        <dbReference type="SAM" id="MobiDB-lite"/>
    </source>
</evidence>
<keyword evidence="3" id="KW-1185">Reference proteome</keyword>
<feature type="region of interest" description="Disordered" evidence="1">
    <location>
        <begin position="26"/>
        <end position="52"/>
    </location>
</feature>
<name>A0A553HV17_9PEZI</name>
<reference evidence="3" key="1">
    <citation type="submission" date="2019-06" db="EMBL/GenBank/DDBJ databases">
        <title>Draft genome sequence of the griseofulvin-producing fungus Xylaria cubensis strain G536.</title>
        <authorList>
            <person name="Mead M.E."/>
            <person name="Raja H.A."/>
            <person name="Steenwyk J.L."/>
            <person name="Knowles S.L."/>
            <person name="Oberlies N.H."/>
            <person name="Rokas A."/>
        </authorList>
    </citation>
    <scope>NUCLEOTIDE SEQUENCE [LARGE SCALE GENOMIC DNA]</scope>
    <source>
        <strain evidence="3">G536</strain>
    </source>
</reference>
<gene>
    <name evidence="2" type="ORF">FHL15_007349</name>
</gene>
<protein>
    <submittedName>
        <fullName evidence="2">Uncharacterized protein</fullName>
    </submittedName>
</protein>
<accession>A0A553HV17</accession>
<organism evidence="2 3">
    <name type="scientific">Xylaria flabelliformis</name>
    <dbReference type="NCBI Taxonomy" id="2512241"/>
    <lineage>
        <taxon>Eukaryota</taxon>
        <taxon>Fungi</taxon>
        <taxon>Dikarya</taxon>
        <taxon>Ascomycota</taxon>
        <taxon>Pezizomycotina</taxon>
        <taxon>Sordariomycetes</taxon>
        <taxon>Xylariomycetidae</taxon>
        <taxon>Xylariales</taxon>
        <taxon>Xylariaceae</taxon>
        <taxon>Xylaria</taxon>
    </lineage>
</organism>
<dbReference type="OrthoDB" id="4748970at2759"/>